<dbReference type="AlphaFoldDB" id="A0A0S7E864"/>
<name>A0A0S7E864_9FLAO</name>
<reference evidence="1 2" key="1">
    <citation type="journal article" date="2016" name="J. Zhejiang Univ. Sci. B">
        <title>Antibiotic resistance mechanisms of Myroides sp.</title>
        <authorList>
            <person name="Hu S."/>
            <person name="Yuan S."/>
            <person name="Qu H."/>
            <person name="Jiang T."/>
            <person name="Zhou Y."/>
            <person name="Wang M."/>
            <person name="Ming D."/>
        </authorList>
    </citation>
    <scope>NUCLEOTIDE SEQUENCE [LARGE SCALE GENOMIC DNA]</scope>
    <source>
        <strain evidence="1 2">PR63039</strain>
    </source>
</reference>
<dbReference type="EMBL" id="CP013690">
    <property type="protein sequence ID" value="ALU25753.1"/>
    <property type="molecule type" value="Genomic_DNA"/>
</dbReference>
<protein>
    <submittedName>
        <fullName evidence="1">Uncharacterized protein</fullName>
    </submittedName>
</protein>
<dbReference type="RefSeq" id="WP_006257775.1">
    <property type="nucleotide sequence ID" value="NZ_BCMQ01000002.1"/>
</dbReference>
<accession>A0A0S7E864</accession>
<evidence type="ECO:0000313" key="2">
    <source>
        <dbReference type="Proteomes" id="UP000069030"/>
    </source>
</evidence>
<gene>
    <name evidence="1" type="ORF">AS202_06225</name>
</gene>
<sequence length="143" mass="16978">MLSKATKLMFDYLFNEGETPKYPMLLALLVMTIFGVGMYFQSNENVYTLNDKELEENLKREFNASVIYKGIEKNNKNTEYYQLDNNMKFYTYHPIFNLIDVGDNLITKKDSSTLEIRKQDTIIYIDYKTDIWARLPRGSNFYK</sequence>
<proteinExistence type="predicted"/>
<organism evidence="1 2">
    <name type="scientific">Myroides odoratimimus</name>
    <dbReference type="NCBI Taxonomy" id="76832"/>
    <lineage>
        <taxon>Bacteria</taxon>
        <taxon>Pseudomonadati</taxon>
        <taxon>Bacteroidota</taxon>
        <taxon>Flavobacteriia</taxon>
        <taxon>Flavobacteriales</taxon>
        <taxon>Flavobacteriaceae</taxon>
        <taxon>Myroides</taxon>
    </lineage>
</organism>
<dbReference type="KEGG" id="mod:AS202_06225"/>
<dbReference type="Proteomes" id="UP000069030">
    <property type="component" value="Chromosome"/>
</dbReference>
<evidence type="ECO:0000313" key="1">
    <source>
        <dbReference type="EMBL" id="ALU25753.1"/>
    </source>
</evidence>